<evidence type="ECO:0000256" key="9">
    <source>
        <dbReference type="ARBA" id="ARBA00049893"/>
    </source>
</evidence>
<dbReference type="EMBL" id="SMFX01000001">
    <property type="protein sequence ID" value="TCK17346.1"/>
    <property type="molecule type" value="Genomic_DNA"/>
</dbReference>
<proteinExistence type="inferred from homology"/>
<dbReference type="InterPro" id="IPR003730">
    <property type="entry name" value="Cu_polyphenol_OxRdtase"/>
</dbReference>
<keyword evidence="4" id="KW-0479">Metal-binding</keyword>
<comment type="catalytic activity">
    <reaction evidence="1">
        <text>inosine + phosphate = alpha-D-ribose 1-phosphate + hypoxanthine</text>
        <dbReference type="Rhea" id="RHEA:27646"/>
        <dbReference type="ChEBI" id="CHEBI:17368"/>
        <dbReference type="ChEBI" id="CHEBI:17596"/>
        <dbReference type="ChEBI" id="CHEBI:43474"/>
        <dbReference type="ChEBI" id="CHEBI:57720"/>
        <dbReference type="EC" id="2.4.2.1"/>
    </reaction>
    <physiologicalReaction direction="left-to-right" evidence="1">
        <dbReference type="Rhea" id="RHEA:27647"/>
    </physiologicalReaction>
</comment>
<dbReference type="InterPro" id="IPR038371">
    <property type="entry name" value="Cu_polyphenol_OxRdtase_sf"/>
</dbReference>
<comment type="catalytic activity">
    <reaction evidence="8">
        <text>adenosine + phosphate = alpha-D-ribose 1-phosphate + adenine</text>
        <dbReference type="Rhea" id="RHEA:27642"/>
        <dbReference type="ChEBI" id="CHEBI:16335"/>
        <dbReference type="ChEBI" id="CHEBI:16708"/>
        <dbReference type="ChEBI" id="CHEBI:43474"/>
        <dbReference type="ChEBI" id="CHEBI:57720"/>
        <dbReference type="EC" id="2.4.2.1"/>
    </reaction>
    <physiologicalReaction direction="left-to-right" evidence="8">
        <dbReference type="Rhea" id="RHEA:27643"/>
    </physiologicalReaction>
</comment>
<evidence type="ECO:0000256" key="3">
    <source>
        <dbReference type="ARBA" id="ARBA00022679"/>
    </source>
</evidence>
<dbReference type="Pfam" id="PF02578">
    <property type="entry name" value="Cu-oxidase_4"/>
    <property type="match status" value="1"/>
</dbReference>
<evidence type="ECO:0000256" key="7">
    <source>
        <dbReference type="ARBA" id="ARBA00047989"/>
    </source>
</evidence>
<evidence type="ECO:0000256" key="10">
    <source>
        <dbReference type="RuleBase" id="RU361274"/>
    </source>
</evidence>
<dbReference type="GO" id="GO:0005507">
    <property type="term" value="F:copper ion binding"/>
    <property type="evidence" value="ECO:0007669"/>
    <property type="project" value="TreeGrafter"/>
</dbReference>
<keyword evidence="6" id="KW-0862">Zinc</keyword>
<evidence type="ECO:0000313" key="11">
    <source>
        <dbReference type="EMBL" id="TCK17346.1"/>
    </source>
</evidence>
<dbReference type="NCBIfam" id="TIGR00726">
    <property type="entry name" value="peptidoglycan editing factor PgeF"/>
    <property type="match status" value="1"/>
</dbReference>
<evidence type="ECO:0000256" key="5">
    <source>
        <dbReference type="ARBA" id="ARBA00022801"/>
    </source>
</evidence>
<dbReference type="Gene3D" id="3.60.140.10">
    <property type="entry name" value="CNF1/YfiH-like putative cysteine hydrolases"/>
    <property type="match status" value="1"/>
</dbReference>
<comment type="similarity">
    <text evidence="2 10">Belongs to the purine nucleoside phosphorylase YfiH/LACC1 family.</text>
</comment>
<evidence type="ECO:0000256" key="4">
    <source>
        <dbReference type="ARBA" id="ARBA00022723"/>
    </source>
</evidence>
<dbReference type="GO" id="GO:0017061">
    <property type="term" value="F:S-methyl-5-thioadenosine phosphorylase activity"/>
    <property type="evidence" value="ECO:0007669"/>
    <property type="project" value="UniProtKB-EC"/>
</dbReference>
<dbReference type="Proteomes" id="UP000295707">
    <property type="component" value="Unassembled WGS sequence"/>
</dbReference>
<gene>
    <name evidence="11" type="ORF">DFR30_0574</name>
</gene>
<organism evidence="11 12">
    <name type="scientific">Thiogranum longum</name>
    <dbReference type="NCBI Taxonomy" id="1537524"/>
    <lineage>
        <taxon>Bacteria</taxon>
        <taxon>Pseudomonadati</taxon>
        <taxon>Pseudomonadota</taxon>
        <taxon>Gammaproteobacteria</taxon>
        <taxon>Chromatiales</taxon>
        <taxon>Ectothiorhodospiraceae</taxon>
        <taxon>Thiogranum</taxon>
    </lineage>
</organism>
<name>A0A4V2PGL8_9GAMM</name>
<evidence type="ECO:0000256" key="2">
    <source>
        <dbReference type="ARBA" id="ARBA00007353"/>
    </source>
</evidence>
<keyword evidence="12" id="KW-1185">Reference proteome</keyword>
<dbReference type="InterPro" id="IPR011324">
    <property type="entry name" value="Cytotoxic_necrot_fac-like_cat"/>
</dbReference>
<keyword evidence="5" id="KW-0378">Hydrolase</keyword>
<comment type="catalytic activity">
    <reaction evidence="7">
        <text>adenosine + H2O + H(+) = inosine + NH4(+)</text>
        <dbReference type="Rhea" id="RHEA:24408"/>
        <dbReference type="ChEBI" id="CHEBI:15377"/>
        <dbReference type="ChEBI" id="CHEBI:15378"/>
        <dbReference type="ChEBI" id="CHEBI:16335"/>
        <dbReference type="ChEBI" id="CHEBI:17596"/>
        <dbReference type="ChEBI" id="CHEBI:28938"/>
        <dbReference type="EC" id="3.5.4.4"/>
    </reaction>
    <physiologicalReaction direction="left-to-right" evidence="7">
        <dbReference type="Rhea" id="RHEA:24409"/>
    </physiologicalReaction>
</comment>
<dbReference type="SUPFAM" id="SSF64438">
    <property type="entry name" value="CNF1/YfiH-like putative cysteine hydrolases"/>
    <property type="match status" value="1"/>
</dbReference>
<dbReference type="PANTHER" id="PTHR30616">
    <property type="entry name" value="UNCHARACTERIZED PROTEIN YFIH"/>
    <property type="match status" value="1"/>
</dbReference>
<reference evidence="11 12" key="1">
    <citation type="submission" date="2019-03" db="EMBL/GenBank/DDBJ databases">
        <title>Genomic Encyclopedia of Type Strains, Phase IV (KMG-IV): sequencing the most valuable type-strain genomes for metagenomic binning, comparative biology and taxonomic classification.</title>
        <authorList>
            <person name="Goeker M."/>
        </authorList>
    </citation>
    <scope>NUCLEOTIDE SEQUENCE [LARGE SCALE GENOMIC DNA]</scope>
    <source>
        <strain evidence="11 12">DSM 19610</strain>
    </source>
</reference>
<evidence type="ECO:0000256" key="1">
    <source>
        <dbReference type="ARBA" id="ARBA00000553"/>
    </source>
</evidence>
<keyword evidence="3" id="KW-0808">Transferase</keyword>
<accession>A0A4V2PGL8</accession>
<dbReference type="AlphaFoldDB" id="A0A4V2PGL8"/>
<comment type="caution">
    <text evidence="11">The sequence shown here is derived from an EMBL/GenBank/DDBJ whole genome shotgun (WGS) entry which is preliminary data.</text>
</comment>
<sequence length="254" mass="27567">MIYPDWPAPENVQALTTTRKGGVSRGPWASLNLADHVGDDPLAVQENRRHLHQSQQLPAEPLWLKQVQGDDVAEVALYASQPGRDSRAVPQIEPPRADASIVRGSGQVSAVLTADCLPVLFCERSGRCAAAAHAGWRGLAAGVLERTVQVMGIDPAELLVWLGPAIGPQAFEVGDEVRSVFVARHTQSADAFTLYSPGHWLADLYHLARIRLAGVGVSAVYGGDRCTFTEDRDFYSYRRDGVTGRMATLIWLSS</sequence>
<comment type="catalytic activity">
    <reaction evidence="9">
        <text>S-methyl-5'-thioadenosine + phosphate = 5-(methylsulfanyl)-alpha-D-ribose 1-phosphate + adenine</text>
        <dbReference type="Rhea" id="RHEA:11852"/>
        <dbReference type="ChEBI" id="CHEBI:16708"/>
        <dbReference type="ChEBI" id="CHEBI:17509"/>
        <dbReference type="ChEBI" id="CHEBI:43474"/>
        <dbReference type="ChEBI" id="CHEBI:58533"/>
        <dbReference type="EC" id="2.4.2.28"/>
    </reaction>
    <physiologicalReaction direction="left-to-right" evidence="9">
        <dbReference type="Rhea" id="RHEA:11853"/>
    </physiologicalReaction>
</comment>
<dbReference type="PANTHER" id="PTHR30616:SF2">
    <property type="entry name" value="PURINE NUCLEOSIDE PHOSPHORYLASE LACC1"/>
    <property type="match status" value="1"/>
</dbReference>
<evidence type="ECO:0000256" key="6">
    <source>
        <dbReference type="ARBA" id="ARBA00022833"/>
    </source>
</evidence>
<dbReference type="CDD" id="cd16833">
    <property type="entry name" value="YfiH"/>
    <property type="match status" value="1"/>
</dbReference>
<dbReference type="GO" id="GO:0016787">
    <property type="term" value="F:hydrolase activity"/>
    <property type="evidence" value="ECO:0007669"/>
    <property type="project" value="UniProtKB-KW"/>
</dbReference>
<evidence type="ECO:0000256" key="8">
    <source>
        <dbReference type="ARBA" id="ARBA00048968"/>
    </source>
</evidence>
<evidence type="ECO:0000313" key="12">
    <source>
        <dbReference type="Proteomes" id="UP000295707"/>
    </source>
</evidence>
<protein>
    <recommendedName>
        <fullName evidence="10">Purine nucleoside phosphorylase</fullName>
    </recommendedName>
</protein>